<reference evidence="4" key="1">
    <citation type="journal article" date="2019" name="Int. J. Syst. Evol. Microbiol.">
        <title>The Global Catalogue of Microorganisms (GCM) 10K type strain sequencing project: providing services to taxonomists for standard genome sequencing and annotation.</title>
        <authorList>
            <consortium name="The Broad Institute Genomics Platform"/>
            <consortium name="The Broad Institute Genome Sequencing Center for Infectious Disease"/>
            <person name="Wu L."/>
            <person name="Ma J."/>
        </authorList>
    </citation>
    <scope>NUCLEOTIDE SEQUENCE [LARGE SCALE GENOMIC DNA]</scope>
    <source>
        <strain evidence="4">ICMP 6774ER</strain>
    </source>
</reference>
<evidence type="ECO:0000256" key="1">
    <source>
        <dbReference type="SAM" id="MobiDB-lite"/>
    </source>
</evidence>
<organism evidence="3 4">
    <name type="scientific">Nonomuraea mangrovi</name>
    <dbReference type="NCBI Taxonomy" id="2316207"/>
    <lineage>
        <taxon>Bacteria</taxon>
        <taxon>Bacillati</taxon>
        <taxon>Actinomycetota</taxon>
        <taxon>Actinomycetes</taxon>
        <taxon>Streptosporangiales</taxon>
        <taxon>Streptosporangiaceae</taxon>
        <taxon>Nonomuraea</taxon>
    </lineage>
</organism>
<feature type="chain" id="PRO_5046047524" evidence="2">
    <location>
        <begin position="32"/>
        <end position="61"/>
    </location>
</feature>
<evidence type="ECO:0000313" key="4">
    <source>
        <dbReference type="Proteomes" id="UP001597368"/>
    </source>
</evidence>
<feature type="region of interest" description="Disordered" evidence="1">
    <location>
        <begin position="34"/>
        <end position="61"/>
    </location>
</feature>
<gene>
    <name evidence="3" type="ORF">ACFSKW_29830</name>
</gene>
<dbReference type="EMBL" id="JBHUFV010000046">
    <property type="protein sequence ID" value="MFD1935678.1"/>
    <property type="molecule type" value="Genomic_DNA"/>
</dbReference>
<keyword evidence="2" id="KW-0732">Signal</keyword>
<evidence type="ECO:0000313" key="3">
    <source>
        <dbReference type="EMBL" id="MFD1935678.1"/>
    </source>
</evidence>
<comment type="caution">
    <text evidence="3">The sequence shown here is derived from an EMBL/GenBank/DDBJ whole genome shotgun (WGS) entry which is preliminary data.</text>
</comment>
<proteinExistence type="predicted"/>
<sequence length="61" mass="6184">MSAHEKKPGAETGRRLAAGLLTLLLASGAAAATTGAADAAAKPRPDNRLSLNHNETILIHA</sequence>
<evidence type="ECO:0000256" key="2">
    <source>
        <dbReference type="SAM" id="SignalP"/>
    </source>
</evidence>
<dbReference type="RefSeq" id="WP_379575795.1">
    <property type="nucleotide sequence ID" value="NZ_JBHUFV010000046.1"/>
</dbReference>
<keyword evidence="4" id="KW-1185">Reference proteome</keyword>
<feature type="signal peptide" evidence="2">
    <location>
        <begin position="1"/>
        <end position="31"/>
    </location>
</feature>
<dbReference type="Proteomes" id="UP001597368">
    <property type="component" value="Unassembled WGS sequence"/>
</dbReference>
<accession>A0ABW4T141</accession>
<name>A0ABW4T141_9ACTN</name>
<protein>
    <submittedName>
        <fullName evidence="3">Uncharacterized protein</fullName>
    </submittedName>
</protein>